<dbReference type="GO" id="GO:0006270">
    <property type="term" value="P:DNA replication initiation"/>
    <property type="evidence" value="ECO:0007669"/>
    <property type="project" value="TreeGrafter"/>
</dbReference>
<dbReference type="GO" id="GO:0005730">
    <property type="term" value="C:nucleolus"/>
    <property type="evidence" value="ECO:0007669"/>
    <property type="project" value="TreeGrafter"/>
</dbReference>
<sequence length="181" mass="20605">MGILSVKALARIVVSAPHFNYSTNIISSLTYFSILKRNPNSTLLEPVLEGLSKFAHFLSIEFYEDIVSTMENMVQNEHLKTLDQLHCINTVFVILSGDGQLLNIDPSKFYRLAYRVLNQLPFEKRPEQRKNQIIMAAKTLETMLAIRKKAVPLSRVAAFVKRLLSIELLVLFISLRISQPS</sequence>
<evidence type="ECO:0000313" key="3">
    <source>
        <dbReference type="EnsemblMetazoa" id="CJA25542.1"/>
    </source>
</evidence>
<reference evidence="3" key="2">
    <citation type="submission" date="2022-06" db="UniProtKB">
        <authorList>
            <consortium name="EnsemblMetazoa"/>
        </authorList>
    </citation>
    <scope>IDENTIFICATION</scope>
    <source>
        <strain evidence="3">DF5081</strain>
    </source>
</reference>
<proteinExistence type="inferred from homology"/>
<comment type="similarity">
    <text evidence="1">Belongs to the CBF/MAK21 family.</text>
</comment>
<dbReference type="InterPro" id="IPR005612">
    <property type="entry name" value="CCAAT-binding_factor"/>
</dbReference>
<evidence type="ECO:0000313" key="4">
    <source>
        <dbReference type="Proteomes" id="UP000005237"/>
    </source>
</evidence>
<dbReference type="EnsemblMetazoa" id="CJA25542.1">
    <property type="protein sequence ID" value="CJA25542.1"/>
    <property type="gene ID" value="WBGene00181114"/>
</dbReference>
<keyword evidence="4" id="KW-1185">Reference proteome</keyword>
<reference evidence="4" key="1">
    <citation type="submission" date="2010-08" db="EMBL/GenBank/DDBJ databases">
        <authorList>
            <consortium name="Caenorhabditis japonica Sequencing Consortium"/>
            <person name="Wilson R.K."/>
        </authorList>
    </citation>
    <scope>NUCLEOTIDE SEQUENCE [LARGE SCALE GENOMIC DNA]</scope>
    <source>
        <strain evidence="4">DF5081</strain>
    </source>
</reference>
<dbReference type="Proteomes" id="UP000005237">
    <property type="component" value="Unassembled WGS sequence"/>
</dbReference>
<protein>
    <submittedName>
        <fullName evidence="3">CBF domain-containing protein</fullName>
    </submittedName>
</protein>
<dbReference type="PANTHER" id="PTHR14428">
    <property type="entry name" value="NUCLEOLAR COMPLEX PROTEIN 3"/>
    <property type="match status" value="1"/>
</dbReference>
<dbReference type="GO" id="GO:0003682">
    <property type="term" value="F:chromatin binding"/>
    <property type="evidence" value="ECO:0007669"/>
    <property type="project" value="TreeGrafter"/>
</dbReference>
<name>A0A8R1E6H8_CAEJA</name>
<accession>A0A8R1E6H8</accession>
<organism evidence="3 4">
    <name type="scientific">Caenorhabditis japonica</name>
    <dbReference type="NCBI Taxonomy" id="281687"/>
    <lineage>
        <taxon>Eukaryota</taxon>
        <taxon>Metazoa</taxon>
        <taxon>Ecdysozoa</taxon>
        <taxon>Nematoda</taxon>
        <taxon>Chromadorea</taxon>
        <taxon>Rhabditida</taxon>
        <taxon>Rhabditina</taxon>
        <taxon>Rhabditomorpha</taxon>
        <taxon>Rhabditoidea</taxon>
        <taxon>Rhabditidae</taxon>
        <taxon>Peloderinae</taxon>
        <taxon>Caenorhabditis</taxon>
    </lineage>
</organism>
<dbReference type="PANTHER" id="PTHR14428:SF5">
    <property type="entry name" value="NUCLEOLAR COMPLEX PROTEIN 3 HOMOLOG"/>
    <property type="match status" value="1"/>
</dbReference>
<dbReference type="InterPro" id="IPR016903">
    <property type="entry name" value="Nucleolar_cplx-assoc_3"/>
</dbReference>
<feature type="domain" description="CCAAT-binding factor" evidence="2">
    <location>
        <begin position="85"/>
        <end position="168"/>
    </location>
</feature>
<evidence type="ECO:0000256" key="1">
    <source>
        <dbReference type="ARBA" id="ARBA00007797"/>
    </source>
</evidence>
<dbReference type="AlphaFoldDB" id="A0A8R1E6H8"/>
<dbReference type="Pfam" id="PF03914">
    <property type="entry name" value="CBF"/>
    <property type="match status" value="1"/>
</dbReference>
<evidence type="ECO:0000259" key="2">
    <source>
        <dbReference type="Pfam" id="PF03914"/>
    </source>
</evidence>